<dbReference type="Proteomes" id="UP000228859">
    <property type="component" value="Unassembled WGS sequence"/>
</dbReference>
<reference evidence="2 3" key="1">
    <citation type="journal article" date="2017" name="Front. Microbiol.">
        <title>Comparative Genomic Analysis of the Class Epsilonproteobacteria and Proposed Reclassification to Epsilonbacteraeota (phyl. nov.).</title>
        <authorList>
            <person name="Waite D.W."/>
            <person name="Vanwonterghem I."/>
            <person name="Rinke C."/>
            <person name="Parks D.H."/>
            <person name="Zhang Y."/>
            <person name="Takai K."/>
            <person name="Sievert S.M."/>
            <person name="Simon J."/>
            <person name="Campbell B.J."/>
            <person name="Hanson T.E."/>
            <person name="Woyke T."/>
            <person name="Klotz M.G."/>
            <person name="Hugenholtz P."/>
        </authorList>
    </citation>
    <scope>NUCLEOTIDE SEQUENCE [LARGE SCALE GENOMIC DNA]</scope>
    <source>
        <strain evidence="2">UBA12443</strain>
    </source>
</reference>
<accession>A0A2D3WIU7</accession>
<dbReference type="AlphaFoldDB" id="A0A2D3WIU7"/>
<dbReference type="EMBL" id="DLUI01000102">
    <property type="protein sequence ID" value="DAB38196.1"/>
    <property type="molecule type" value="Genomic_DNA"/>
</dbReference>
<evidence type="ECO:0000259" key="1">
    <source>
        <dbReference type="Pfam" id="PF01937"/>
    </source>
</evidence>
<name>A0A2D3WIU7_9BACT</name>
<evidence type="ECO:0000313" key="3">
    <source>
        <dbReference type="Proteomes" id="UP000228859"/>
    </source>
</evidence>
<dbReference type="Gene3D" id="1.10.285.20">
    <property type="entry name" value="Uncharacterised protein PF01937, DUF89, domain 2"/>
    <property type="match status" value="1"/>
</dbReference>
<dbReference type="RefSeq" id="WP_294897099.1">
    <property type="nucleotide sequence ID" value="NZ_DLUI01000102.1"/>
</dbReference>
<comment type="caution">
    <text evidence="2">The sequence shown here is derived from an EMBL/GenBank/DDBJ whole genome shotgun (WGS) entry which is preliminary data.</text>
</comment>
<dbReference type="PIRSF" id="PIRSF006593">
    <property type="entry name" value="UCP006593"/>
    <property type="match status" value="1"/>
</dbReference>
<protein>
    <recommendedName>
        <fullName evidence="1">Damage-control phosphatase ARMT1-like metal-binding domain-containing protein</fullName>
    </recommendedName>
</protein>
<dbReference type="InterPro" id="IPR014444">
    <property type="entry name" value="PH1575-like"/>
</dbReference>
<gene>
    <name evidence="2" type="ORF">CFH83_07165</name>
</gene>
<evidence type="ECO:0000313" key="2">
    <source>
        <dbReference type="EMBL" id="DAB38196.1"/>
    </source>
</evidence>
<sequence>MTIQPECISCIAAQSKRVCEAIYADETLTEKIISYVETALKEADFTLSPPVIAAPLYEQMAILAQTDDLYEEQKQHASAQAKSYLSFLEETIRNSDDPLIAILKTAVVGNVIDLAAEVSFDLHDAIMSVFNTPFSHDDTETLRASLTHARTLLYIGDNAGEHIFDALSIQFLQKLYPQLSITYMVRGNPIINDVTMKEAQEAGIEKICTVIDSGVPTPGFVYNFASHEAQELFDSADLIIAKGMGNYECMTPQQRHTICFLLKVKCSVVAASLDRKIGDIICKLS</sequence>
<dbReference type="InterPro" id="IPR002791">
    <property type="entry name" value="ARMT1-like_metal-bd"/>
</dbReference>
<organism evidence="2 3">
    <name type="scientific">Sulfuricurvum kujiense</name>
    <dbReference type="NCBI Taxonomy" id="148813"/>
    <lineage>
        <taxon>Bacteria</taxon>
        <taxon>Pseudomonadati</taxon>
        <taxon>Campylobacterota</taxon>
        <taxon>Epsilonproteobacteria</taxon>
        <taxon>Campylobacterales</taxon>
        <taxon>Sulfurimonadaceae</taxon>
        <taxon>Sulfuricurvum</taxon>
    </lineage>
</organism>
<dbReference type="SUPFAM" id="SSF111321">
    <property type="entry name" value="AF1104-like"/>
    <property type="match status" value="1"/>
</dbReference>
<proteinExistence type="predicted"/>
<feature type="domain" description="Damage-control phosphatase ARMT1-like metal-binding" evidence="1">
    <location>
        <begin position="4"/>
        <end position="279"/>
    </location>
</feature>
<dbReference type="Pfam" id="PF01937">
    <property type="entry name" value="ARMT1-like_dom"/>
    <property type="match status" value="1"/>
</dbReference>
<dbReference type="InterPro" id="IPR036075">
    <property type="entry name" value="ARMT-1-like_metal-bd_sf"/>
</dbReference>
<dbReference type="Gene3D" id="3.40.50.10880">
    <property type="entry name" value="Uncharacterised protein PF01937, DUF89, domain 3"/>
    <property type="match status" value="1"/>
</dbReference>